<organism evidence="1">
    <name type="scientific">Salix viminalis</name>
    <name type="common">Common osier</name>
    <name type="synonym">Basket willow</name>
    <dbReference type="NCBI Taxonomy" id="40686"/>
    <lineage>
        <taxon>Eukaryota</taxon>
        <taxon>Viridiplantae</taxon>
        <taxon>Streptophyta</taxon>
        <taxon>Embryophyta</taxon>
        <taxon>Tracheophyta</taxon>
        <taxon>Spermatophyta</taxon>
        <taxon>Magnoliopsida</taxon>
        <taxon>eudicotyledons</taxon>
        <taxon>Gunneridae</taxon>
        <taxon>Pentapetalae</taxon>
        <taxon>rosids</taxon>
        <taxon>fabids</taxon>
        <taxon>Malpighiales</taxon>
        <taxon>Salicaceae</taxon>
        <taxon>Saliceae</taxon>
        <taxon>Salix</taxon>
    </lineage>
</organism>
<sequence length="270" mass="30127">MEFGGVDISQQTGAAVTTISSNVNARSMWPKSLEILEGRGQAGCLISNQVGPSLIPYPSAHATTCGAETGDVRLVSLVSCHTARNLRCRLHENQQRLHRRSAICNFNVLLFFIILGSSSKCESRDHRVMYVLKDGTRKGCVRFFERSMTLAQAITFPHSLLRSRSNMKWNNLYETWVKGSRGPVSAVKGRELSVFCNAAVAQVPERLISSFTKLKQLISSSRECLALSILIRHLVTQSPRFPFCQLLGSGKEAAQSIPLHQVWILEKRRR</sequence>
<protein>
    <submittedName>
        <fullName evidence="1">Uncharacterized protein</fullName>
    </submittedName>
</protein>
<name>A0A6N2JZA4_SALVM</name>
<accession>A0A6N2JZA4</accession>
<dbReference type="EMBL" id="CAADRP010000001">
    <property type="protein sequence ID" value="VFU20132.1"/>
    <property type="molecule type" value="Genomic_DNA"/>
</dbReference>
<evidence type="ECO:0000313" key="1">
    <source>
        <dbReference type="EMBL" id="VFU20132.1"/>
    </source>
</evidence>
<proteinExistence type="predicted"/>
<reference evidence="1" key="1">
    <citation type="submission" date="2019-03" db="EMBL/GenBank/DDBJ databases">
        <authorList>
            <person name="Mank J."/>
            <person name="Almeida P."/>
        </authorList>
    </citation>
    <scope>NUCLEOTIDE SEQUENCE</scope>
    <source>
        <strain evidence="1">78183</strain>
    </source>
</reference>
<dbReference type="AlphaFoldDB" id="A0A6N2JZA4"/>
<gene>
    <name evidence="1" type="ORF">SVIM_LOCUS3171</name>
</gene>